<dbReference type="GO" id="GO:0005737">
    <property type="term" value="C:cytoplasm"/>
    <property type="evidence" value="ECO:0007669"/>
    <property type="project" value="UniProtKB-SubCell"/>
</dbReference>
<feature type="repeat" description="RCC1" evidence="7">
    <location>
        <begin position="103"/>
        <end position="155"/>
    </location>
</feature>
<feature type="repeat" description="RCC1" evidence="7">
    <location>
        <begin position="314"/>
        <end position="366"/>
    </location>
</feature>
<dbReference type="CDD" id="cd00078">
    <property type="entry name" value="HECTc"/>
    <property type="match status" value="1"/>
</dbReference>
<evidence type="ECO:0000256" key="6">
    <source>
        <dbReference type="PROSITE-ProRule" id="PRU00104"/>
    </source>
</evidence>
<dbReference type="GO" id="GO:0006511">
    <property type="term" value="P:ubiquitin-dependent protein catabolic process"/>
    <property type="evidence" value="ECO:0007669"/>
    <property type="project" value="TreeGrafter"/>
</dbReference>
<dbReference type="PROSITE" id="PS50237">
    <property type="entry name" value="HECT"/>
    <property type="match status" value="1"/>
</dbReference>
<dbReference type="GO" id="GO:0016567">
    <property type="term" value="P:protein ubiquitination"/>
    <property type="evidence" value="ECO:0007669"/>
    <property type="project" value="TreeGrafter"/>
</dbReference>
<feature type="repeat" description="RCC1" evidence="7">
    <location>
        <begin position="53"/>
        <end position="102"/>
    </location>
</feature>
<dbReference type="PANTHER" id="PTHR45622:SF5">
    <property type="entry name" value="E3 UBIQUITIN-PROTEIN LIGASE HERC4-RELATED"/>
    <property type="match status" value="1"/>
</dbReference>
<evidence type="ECO:0000313" key="9">
    <source>
        <dbReference type="EMBL" id="KAF6725603.1"/>
    </source>
</evidence>
<dbReference type="InterPro" id="IPR035983">
    <property type="entry name" value="Hect_E3_ubiquitin_ligase"/>
</dbReference>
<evidence type="ECO:0000256" key="7">
    <source>
        <dbReference type="PROSITE-ProRule" id="PRU00235"/>
    </source>
</evidence>
<proteinExistence type="predicted"/>
<dbReference type="PROSITE" id="PS50012">
    <property type="entry name" value="RCC1_3"/>
    <property type="match status" value="7"/>
</dbReference>
<comment type="caution">
    <text evidence="9">The sequence shown here is derived from an EMBL/GenBank/DDBJ whole genome shotgun (WGS) entry which is preliminary data.</text>
</comment>
<dbReference type="AlphaFoldDB" id="A0A834CDH3"/>
<accession>A0A834CDH3</accession>
<dbReference type="Gene3D" id="3.30.2410.10">
    <property type="entry name" value="Hect, E3 ligase catalytic domain"/>
    <property type="match status" value="1"/>
</dbReference>
<evidence type="ECO:0000256" key="5">
    <source>
        <dbReference type="ARBA" id="ARBA00022786"/>
    </source>
</evidence>
<dbReference type="InterPro" id="IPR000569">
    <property type="entry name" value="HECT_dom"/>
</dbReference>
<dbReference type="Gene3D" id="2.130.10.30">
    <property type="entry name" value="Regulator of chromosome condensation 1/beta-lactamase-inhibitor protein II"/>
    <property type="match status" value="2"/>
</dbReference>
<dbReference type="InterPro" id="IPR051709">
    <property type="entry name" value="Ub-ligase/GTPase-reg"/>
</dbReference>
<feature type="active site" description="Glycyl thioester intermediate" evidence="6">
    <location>
        <position position="1003"/>
    </location>
</feature>
<dbReference type="InterPro" id="IPR058923">
    <property type="entry name" value="RCC1-like_dom"/>
</dbReference>
<dbReference type="SUPFAM" id="SSF56204">
    <property type="entry name" value="Hect, E3 ligase catalytic domain"/>
    <property type="match status" value="1"/>
</dbReference>
<dbReference type="PANTHER" id="PTHR45622">
    <property type="entry name" value="UBIQUITIN-PROTEIN LIGASE E3A-RELATED"/>
    <property type="match status" value="1"/>
</dbReference>
<gene>
    <name evidence="9" type="ORF">FQA47_022786</name>
</gene>
<dbReference type="PRINTS" id="PR00633">
    <property type="entry name" value="RCCNDNSATION"/>
</dbReference>
<feature type="repeat" description="RCC1" evidence="7">
    <location>
        <begin position="261"/>
        <end position="312"/>
    </location>
</feature>
<dbReference type="InterPro" id="IPR009091">
    <property type="entry name" value="RCC1/BLIP-II"/>
</dbReference>
<evidence type="ECO:0000259" key="8">
    <source>
        <dbReference type="PROSITE" id="PS50237"/>
    </source>
</evidence>
<dbReference type="Proteomes" id="UP000646548">
    <property type="component" value="Unassembled WGS sequence"/>
</dbReference>
<comment type="subcellular location">
    <subcellularLocation>
        <location evidence="1">Cytoplasm</location>
    </subcellularLocation>
</comment>
<dbReference type="SMART" id="SM00119">
    <property type="entry name" value="HECTc"/>
    <property type="match status" value="1"/>
</dbReference>
<evidence type="ECO:0000313" key="10">
    <source>
        <dbReference type="Proteomes" id="UP000646548"/>
    </source>
</evidence>
<dbReference type="InterPro" id="IPR000408">
    <property type="entry name" value="Reg_chr_condens"/>
</dbReference>
<dbReference type="Pfam" id="PF25390">
    <property type="entry name" value="WD40_RLD"/>
    <property type="match status" value="1"/>
</dbReference>
<evidence type="ECO:0000256" key="1">
    <source>
        <dbReference type="ARBA" id="ARBA00004496"/>
    </source>
</evidence>
<dbReference type="Gene3D" id="3.30.2160.10">
    <property type="entry name" value="Hect, E3 ligase catalytic domain"/>
    <property type="match status" value="1"/>
</dbReference>
<keyword evidence="3" id="KW-0808">Transferase</keyword>
<dbReference type="Pfam" id="PF00632">
    <property type="entry name" value="HECT"/>
    <property type="match status" value="1"/>
</dbReference>
<dbReference type="GO" id="GO:0061630">
    <property type="term" value="F:ubiquitin protein ligase activity"/>
    <property type="evidence" value="ECO:0007669"/>
    <property type="project" value="TreeGrafter"/>
</dbReference>
<organism evidence="9 10">
    <name type="scientific">Oryzias melastigma</name>
    <name type="common">Marine medaka</name>
    <dbReference type="NCBI Taxonomy" id="30732"/>
    <lineage>
        <taxon>Eukaryota</taxon>
        <taxon>Metazoa</taxon>
        <taxon>Chordata</taxon>
        <taxon>Craniata</taxon>
        <taxon>Vertebrata</taxon>
        <taxon>Euteleostomi</taxon>
        <taxon>Actinopterygii</taxon>
        <taxon>Neopterygii</taxon>
        <taxon>Teleostei</taxon>
        <taxon>Neoteleostei</taxon>
        <taxon>Acanthomorphata</taxon>
        <taxon>Ovalentaria</taxon>
        <taxon>Atherinomorphae</taxon>
        <taxon>Beloniformes</taxon>
        <taxon>Adrianichthyidae</taxon>
        <taxon>Oryziinae</taxon>
        <taxon>Oryzias</taxon>
    </lineage>
</organism>
<reference evidence="9" key="1">
    <citation type="journal article" name="BMC Genomics">
        <title>Long-read sequencing and de novo genome assembly of marine medaka (Oryzias melastigma).</title>
        <authorList>
            <person name="Liang P."/>
            <person name="Saqib H.S.A."/>
            <person name="Ni X."/>
            <person name="Shen Y."/>
        </authorList>
    </citation>
    <scope>NUCLEOTIDE SEQUENCE</scope>
    <source>
        <strain evidence="9">Bigg-433</strain>
    </source>
</reference>
<keyword evidence="2" id="KW-0963">Cytoplasm</keyword>
<evidence type="ECO:0000256" key="3">
    <source>
        <dbReference type="ARBA" id="ARBA00022679"/>
    </source>
</evidence>
<keyword evidence="5 6" id="KW-0833">Ubl conjugation pathway</keyword>
<protein>
    <submittedName>
        <fullName evidence="9">Putative E3 ubiquitin-protein ligase HERC4</fullName>
    </submittedName>
</protein>
<dbReference type="FunFam" id="3.30.2410.10:FF:000003">
    <property type="entry name" value="probable E3 ubiquitin-protein ligase HERC4 isoform X1"/>
    <property type="match status" value="1"/>
</dbReference>
<sequence length="1035" mass="116523">MLCWGNASYGQLGLGGIDEEIVVEPRKCDFFHGKQVRDVGCGRRHTAFLLEDGTVYTCGCNDLGQLGHEKSRKKPEQVVALDAQIIVALSCGESHTLALNDKGQVFSWGLGSDGQLGLNNFEECIRVPRNIKSLSDVQVVQVTCGYWHSLALSKGGQIFSWGQNRYGQLGLGMNGQSISVPQHLQSLQGIPFAKIAAGGAHSFALTLSGAVFGWGRNKFGQLGLNDTNDRCFPALLKSLRSQKVIDVSCGEDHTAALTKEGGVFTFGAGGYGQLGHNSTNHEVNPRKVFELMGNKVTQIACGRQHTLAFTPSSGKMDSFGLGGNGQLGTRSTCNRKSPAPIKDMGESCWVKRIYAGGDQSFAHYCSSRVDKYTESDRMRDLQRRIFTLNMEVIRKWLNHSGGRLPLEISKEIDLMFSSASCINGSFLSTGHPDHYNTSSKCSGVDMSTARVLFHKIIQKEHREISEQVAASMEKNLIPRLSNSPPDIEALRLYLTLPECPLFRDRNNYVTITIPFAKCVLILKEAPLKVLGNWWSTLEPPVFQRLVDLYKDVVVYLLQMHKVGIPSVESRIFTCFLDTSLRLLEILHKVNERAGQIIQYDKFYIHELDELIDIRNDYVTWIQRQMYPLGPDGVVTLCKYPFVFDALAKTTLLQTDAVIQMQMAVDQAQLQNFSSMFMPAVESVNPCLILIVRRENIVGDTMEVLRKSKNVDYKKPLKVIFVGEDAVDAGGVRKEFFLLIMKELLDPKYGMFRYYEDSRLIWFSHKTFEDIDLFNLIGLICGLAIYNLTIVELNFPLALYKKLLKKKPTLDDLKELMPDVGRSLQQLLDYSEDDVEEVFCLNFTITEENYGATEVRELIPNGEDINVNKTNRQDFVNAYVDYVFNSSVAPLFECFYAGFHKVCGGKVLELFQPSELQAMVIGNTNYDWTELEKSTEYKGEYWAEHPTIKLFWEVFHELPLEKKKQFLLFLTGSDRIPILGMKSLKLVIQPTGGGEQFLPVAHTCFNLLDLPKYTSQETVREKLLQAIDHNQGFNLA</sequence>
<feature type="repeat" description="RCC1" evidence="7">
    <location>
        <begin position="209"/>
        <end position="260"/>
    </location>
</feature>
<dbReference type="EMBL" id="WKFB01000356">
    <property type="protein sequence ID" value="KAF6725603.1"/>
    <property type="molecule type" value="Genomic_DNA"/>
</dbReference>
<evidence type="ECO:0000256" key="4">
    <source>
        <dbReference type="ARBA" id="ARBA00022737"/>
    </source>
</evidence>
<dbReference type="PROSITE" id="PS00626">
    <property type="entry name" value="RCC1_2"/>
    <property type="match status" value="4"/>
</dbReference>
<feature type="repeat" description="RCC1" evidence="7">
    <location>
        <begin position="1"/>
        <end position="52"/>
    </location>
</feature>
<evidence type="ECO:0000256" key="2">
    <source>
        <dbReference type="ARBA" id="ARBA00022490"/>
    </source>
</evidence>
<dbReference type="SUPFAM" id="SSF50985">
    <property type="entry name" value="RCC1/BLIP-II"/>
    <property type="match status" value="1"/>
</dbReference>
<name>A0A834CDH3_ORYME</name>
<feature type="repeat" description="RCC1" evidence="7">
    <location>
        <begin position="156"/>
        <end position="208"/>
    </location>
</feature>
<keyword evidence="4" id="KW-0677">Repeat</keyword>
<feature type="domain" description="HECT" evidence="8">
    <location>
        <begin position="708"/>
        <end position="1035"/>
    </location>
</feature>
<dbReference type="FunFam" id="3.30.2160.10:FF:000004">
    <property type="entry name" value="probable E3 ubiquitin-protein ligase HERC4 isoform X1"/>
    <property type="match status" value="1"/>
</dbReference>
<dbReference type="Gene3D" id="3.90.1750.10">
    <property type="entry name" value="Hect, E3 ligase catalytic domains"/>
    <property type="match status" value="1"/>
</dbReference>